<comment type="subcellular location">
    <subcellularLocation>
        <location evidence="1">Periplasm</location>
    </subcellularLocation>
</comment>
<dbReference type="InterPro" id="IPR001117">
    <property type="entry name" value="Cu-oxidase_2nd"/>
</dbReference>
<dbReference type="Gene3D" id="2.60.40.420">
    <property type="entry name" value="Cupredoxins - blue copper proteins"/>
    <property type="match status" value="3"/>
</dbReference>
<feature type="domain" description="Plastocyanin-like" evidence="6">
    <location>
        <begin position="394"/>
        <end position="488"/>
    </location>
</feature>
<proteinExistence type="predicted"/>
<dbReference type="CDD" id="cd13906">
    <property type="entry name" value="CuRO_3_CumA_like"/>
    <property type="match status" value="1"/>
</dbReference>
<dbReference type="GO" id="GO:0042597">
    <property type="term" value="C:periplasmic space"/>
    <property type="evidence" value="ECO:0007669"/>
    <property type="project" value="UniProtKB-SubCell"/>
</dbReference>
<dbReference type="InterPro" id="IPR033138">
    <property type="entry name" value="Cu_oxidase_CS"/>
</dbReference>
<dbReference type="RefSeq" id="WP_168105386.1">
    <property type="nucleotide sequence ID" value="NZ_VTOX01000001.1"/>
</dbReference>
<dbReference type="InterPro" id="IPR008972">
    <property type="entry name" value="Cupredoxin"/>
</dbReference>
<accession>A0A7X6DBS9</accession>
<dbReference type="InterPro" id="IPR011707">
    <property type="entry name" value="Cu-oxidase-like_N"/>
</dbReference>
<evidence type="ECO:0000256" key="2">
    <source>
        <dbReference type="ARBA" id="ARBA00022723"/>
    </source>
</evidence>
<dbReference type="InterPro" id="IPR006311">
    <property type="entry name" value="TAT_signal"/>
</dbReference>
<dbReference type="InterPro" id="IPR045087">
    <property type="entry name" value="Cu-oxidase_fam"/>
</dbReference>
<dbReference type="SUPFAM" id="SSF49503">
    <property type="entry name" value="Cupredoxins"/>
    <property type="match status" value="3"/>
</dbReference>
<dbReference type="PROSITE" id="PS51318">
    <property type="entry name" value="TAT"/>
    <property type="match status" value="1"/>
</dbReference>
<protein>
    <submittedName>
        <fullName evidence="8">Multicopper oxidase family protein</fullName>
    </submittedName>
</protein>
<dbReference type="Pfam" id="PF07731">
    <property type="entry name" value="Cu-oxidase_2"/>
    <property type="match status" value="1"/>
</dbReference>
<dbReference type="CDD" id="cd13861">
    <property type="entry name" value="CuRO_1_CumA_like"/>
    <property type="match status" value="1"/>
</dbReference>
<evidence type="ECO:0000313" key="9">
    <source>
        <dbReference type="Proteomes" id="UP000521868"/>
    </source>
</evidence>
<feature type="domain" description="Plastocyanin-like" evidence="5">
    <location>
        <begin position="210"/>
        <end position="313"/>
    </location>
</feature>
<organism evidence="8 9">
    <name type="scientific">Ramlibacter lithotrophicus</name>
    <dbReference type="NCBI Taxonomy" id="2606681"/>
    <lineage>
        <taxon>Bacteria</taxon>
        <taxon>Pseudomonadati</taxon>
        <taxon>Pseudomonadota</taxon>
        <taxon>Betaproteobacteria</taxon>
        <taxon>Burkholderiales</taxon>
        <taxon>Comamonadaceae</taxon>
        <taxon>Ramlibacter</taxon>
    </lineage>
</organism>
<dbReference type="EMBL" id="VTOX01000001">
    <property type="protein sequence ID" value="NKE64280.1"/>
    <property type="molecule type" value="Genomic_DNA"/>
</dbReference>
<comment type="caution">
    <text evidence="8">The sequence shown here is derived from an EMBL/GenBank/DDBJ whole genome shotgun (WGS) entry which is preliminary data.</text>
</comment>
<evidence type="ECO:0000256" key="1">
    <source>
        <dbReference type="ARBA" id="ARBA00004418"/>
    </source>
</evidence>
<dbReference type="InterPro" id="IPR002355">
    <property type="entry name" value="Cu_oxidase_Cu_BS"/>
</dbReference>
<dbReference type="PROSITE" id="PS00079">
    <property type="entry name" value="MULTICOPPER_OXIDASE1"/>
    <property type="match status" value="1"/>
</dbReference>
<dbReference type="Proteomes" id="UP000521868">
    <property type="component" value="Unassembled WGS sequence"/>
</dbReference>
<keyword evidence="4" id="KW-0186">Copper</keyword>
<dbReference type="GO" id="GO:0016491">
    <property type="term" value="F:oxidoreductase activity"/>
    <property type="evidence" value="ECO:0007669"/>
    <property type="project" value="UniProtKB-KW"/>
</dbReference>
<keyword evidence="2" id="KW-0479">Metal-binding</keyword>
<dbReference type="AlphaFoldDB" id="A0A7X6DBS9"/>
<evidence type="ECO:0000313" key="8">
    <source>
        <dbReference type="EMBL" id="NKE64280.1"/>
    </source>
</evidence>
<dbReference type="InterPro" id="IPR011706">
    <property type="entry name" value="Cu-oxidase_C"/>
</dbReference>
<name>A0A7X6DBS9_9BURK</name>
<dbReference type="Pfam" id="PF07732">
    <property type="entry name" value="Cu-oxidase_3"/>
    <property type="match status" value="1"/>
</dbReference>
<evidence type="ECO:0000256" key="4">
    <source>
        <dbReference type="ARBA" id="ARBA00023008"/>
    </source>
</evidence>
<evidence type="ECO:0000256" key="3">
    <source>
        <dbReference type="ARBA" id="ARBA00023002"/>
    </source>
</evidence>
<evidence type="ECO:0000259" key="6">
    <source>
        <dbReference type="Pfam" id="PF07731"/>
    </source>
</evidence>
<feature type="domain" description="Plastocyanin-like" evidence="7">
    <location>
        <begin position="61"/>
        <end position="167"/>
    </location>
</feature>
<keyword evidence="9" id="KW-1185">Reference proteome</keyword>
<keyword evidence="3" id="KW-0560">Oxidoreductase</keyword>
<dbReference type="PANTHER" id="PTHR11709:SF394">
    <property type="entry name" value="FI03373P-RELATED"/>
    <property type="match status" value="1"/>
</dbReference>
<sequence length="488" mass="53918">MNDAHPAATPRREPGLSRRELLQASGAGLSLAALPAALAQAAPAAVRSLKASAFAQAIRPGESTEVWGFNSSLPGPVLRYRRGDVAQIAVANALPRNAGTTVHWHGIRVPNAMDGVPQVTQDPIAVGETFNYEFRVPDAGTYWYHPHQMSYEQVARGMYGMLIVDEDKPIAVDREVLWALGDVKLDAKGRQVDDFGRLQDLGGGGRLGNVFTLNGRQAGRDRRLAVRSGERIRLRLVNTATARIFLLDFRGQRPLVVAHDGQAVEPHPLPQGLLLLGPGMRTDLVLDCDGAPGDTYPVIDRRDRGYQIATIAYERKPAVRSRALRDPLRIEANALPEPDPVKAVEHFLVFEGGLLGRPAIGMVDGKPLKIPEIMRSRGLSWTMNYVAEHEHAMLHTPMFTFRQGEHVVLKMVNETEFEHPMHLHGHSFRVLRVNDRPTRFREWRDTVMVAPRGSVDIAFVADNPGEWMFHCHILEHAAGGMMGTVAVE</sequence>
<dbReference type="Pfam" id="PF00394">
    <property type="entry name" value="Cu-oxidase"/>
    <property type="match status" value="1"/>
</dbReference>
<evidence type="ECO:0000259" key="5">
    <source>
        <dbReference type="Pfam" id="PF00394"/>
    </source>
</evidence>
<dbReference type="GO" id="GO:0005507">
    <property type="term" value="F:copper ion binding"/>
    <property type="evidence" value="ECO:0007669"/>
    <property type="project" value="InterPro"/>
</dbReference>
<gene>
    <name evidence="8" type="ORF">RAMLITH_00480</name>
</gene>
<reference evidence="8 9" key="1">
    <citation type="journal article" date="2020" name="Nature">
        <title>Bacterial chemolithoautotrophy via manganese oxidation.</title>
        <authorList>
            <person name="Yu H."/>
            <person name="Leadbetter J.R."/>
        </authorList>
    </citation>
    <scope>NUCLEOTIDE SEQUENCE [LARGE SCALE GENOMIC DNA]</scope>
    <source>
        <strain evidence="8 9">RBP-1</strain>
    </source>
</reference>
<dbReference type="PANTHER" id="PTHR11709">
    <property type="entry name" value="MULTI-COPPER OXIDASE"/>
    <property type="match status" value="1"/>
</dbReference>
<evidence type="ECO:0000259" key="7">
    <source>
        <dbReference type="Pfam" id="PF07732"/>
    </source>
</evidence>
<dbReference type="PROSITE" id="PS00080">
    <property type="entry name" value="MULTICOPPER_OXIDASE2"/>
    <property type="match status" value="1"/>
</dbReference>